<protein>
    <submittedName>
        <fullName evidence="2">Uncharacterized protein</fullName>
    </submittedName>
</protein>
<dbReference type="EMBL" id="SRLO01001597">
    <property type="protein sequence ID" value="TNN36596.1"/>
    <property type="molecule type" value="Genomic_DNA"/>
</dbReference>
<keyword evidence="3" id="KW-1185">Reference proteome</keyword>
<proteinExistence type="predicted"/>
<feature type="region of interest" description="Disordered" evidence="1">
    <location>
        <begin position="85"/>
        <end position="111"/>
    </location>
</feature>
<gene>
    <name evidence="2" type="ORF">EYF80_053238</name>
</gene>
<organism evidence="2 3">
    <name type="scientific">Liparis tanakae</name>
    <name type="common">Tanaka's snailfish</name>
    <dbReference type="NCBI Taxonomy" id="230148"/>
    <lineage>
        <taxon>Eukaryota</taxon>
        <taxon>Metazoa</taxon>
        <taxon>Chordata</taxon>
        <taxon>Craniata</taxon>
        <taxon>Vertebrata</taxon>
        <taxon>Euteleostomi</taxon>
        <taxon>Actinopterygii</taxon>
        <taxon>Neopterygii</taxon>
        <taxon>Teleostei</taxon>
        <taxon>Neoteleostei</taxon>
        <taxon>Acanthomorphata</taxon>
        <taxon>Eupercaria</taxon>
        <taxon>Perciformes</taxon>
        <taxon>Cottioidei</taxon>
        <taxon>Cottales</taxon>
        <taxon>Liparidae</taxon>
        <taxon>Liparis</taxon>
    </lineage>
</organism>
<accession>A0A4Z2F5T0</accession>
<reference evidence="2 3" key="1">
    <citation type="submission" date="2019-03" db="EMBL/GenBank/DDBJ databases">
        <title>First draft genome of Liparis tanakae, snailfish: a comprehensive survey of snailfish specific genes.</title>
        <authorList>
            <person name="Kim W."/>
            <person name="Song I."/>
            <person name="Jeong J.-H."/>
            <person name="Kim D."/>
            <person name="Kim S."/>
            <person name="Ryu S."/>
            <person name="Song J.Y."/>
            <person name="Lee S.K."/>
        </authorList>
    </citation>
    <scope>NUCLEOTIDE SEQUENCE [LARGE SCALE GENOMIC DNA]</scope>
    <source>
        <tissue evidence="2">Muscle</tissue>
    </source>
</reference>
<evidence type="ECO:0000313" key="3">
    <source>
        <dbReference type="Proteomes" id="UP000314294"/>
    </source>
</evidence>
<evidence type="ECO:0000256" key="1">
    <source>
        <dbReference type="SAM" id="MobiDB-lite"/>
    </source>
</evidence>
<dbReference type="AlphaFoldDB" id="A0A4Z2F5T0"/>
<comment type="caution">
    <text evidence="2">The sequence shown here is derived from an EMBL/GenBank/DDBJ whole genome shotgun (WGS) entry which is preliminary data.</text>
</comment>
<name>A0A4Z2F5T0_9TELE</name>
<evidence type="ECO:0000313" key="2">
    <source>
        <dbReference type="EMBL" id="TNN36596.1"/>
    </source>
</evidence>
<dbReference type="Proteomes" id="UP000314294">
    <property type="component" value="Unassembled WGS sequence"/>
</dbReference>
<sequence length="258" mass="28718">MLRVVWPTECTAGVAPGGSAPAQGGAATLKPSVWLKLADEHWVHKLRVDEREPCKLGLVDVGDDQLIWRCELRLSAEKRERRREDEFISGITSDRPPRTAPGRSSQSTQPRADGLTLVWIEYRTSVPSGILCPQKQPLPRESFADPQRRLDLPVLEAFPVDAPEEGVFPDVPLTLCAAAQTLGRVFGHQLLTRAPWTSRLRGGATSELAECIQLPEYIRRLLTRKKKSFAAFCPFTRLSTAVRKHHAPLAIKETPPTH</sequence>